<dbReference type="Proteomes" id="UP000306719">
    <property type="component" value="Unassembled WGS sequence"/>
</dbReference>
<keyword evidence="1" id="KW-1133">Transmembrane helix</keyword>
<dbReference type="EMBL" id="PNCJ01000005">
    <property type="protein sequence ID" value="TMP39641.1"/>
    <property type="molecule type" value="Genomic_DNA"/>
</dbReference>
<evidence type="ECO:0000313" key="3">
    <source>
        <dbReference type="Proteomes" id="UP000306719"/>
    </source>
</evidence>
<name>A0A5S3X4Z0_9GAMM</name>
<evidence type="ECO:0000256" key="1">
    <source>
        <dbReference type="SAM" id="Phobius"/>
    </source>
</evidence>
<gene>
    <name evidence="2" type="ORF">CWB98_03375</name>
</gene>
<keyword evidence="1" id="KW-0472">Membrane</keyword>
<reference evidence="3" key="2">
    <citation type="submission" date="2019-06" db="EMBL/GenBank/DDBJ databases">
        <title>Co-occurence of chitin degradation, pigmentation and bioactivity in marine Pseudoalteromonas.</title>
        <authorList>
            <person name="Sonnenschein E.C."/>
            <person name="Bech P.K."/>
        </authorList>
    </citation>
    <scope>NUCLEOTIDE SEQUENCE [LARGE SCALE GENOMIC DNA]</scope>
    <source>
        <strain evidence="3">S2599</strain>
    </source>
</reference>
<evidence type="ECO:0000313" key="2">
    <source>
        <dbReference type="EMBL" id="TMP39641.1"/>
    </source>
</evidence>
<organism evidence="2 3">
    <name type="scientific">Pseudoalteromonas rubra</name>
    <dbReference type="NCBI Taxonomy" id="43658"/>
    <lineage>
        <taxon>Bacteria</taxon>
        <taxon>Pseudomonadati</taxon>
        <taxon>Pseudomonadota</taxon>
        <taxon>Gammaproteobacteria</taxon>
        <taxon>Alteromonadales</taxon>
        <taxon>Pseudoalteromonadaceae</taxon>
        <taxon>Pseudoalteromonas</taxon>
    </lineage>
</organism>
<dbReference type="Pfam" id="PF06961">
    <property type="entry name" value="DUF1294"/>
    <property type="match status" value="1"/>
</dbReference>
<protein>
    <recommendedName>
        <fullName evidence="4">DUF1294 domain-containing protein</fullName>
    </recommendedName>
</protein>
<dbReference type="InterPro" id="IPR010718">
    <property type="entry name" value="DUF1294"/>
</dbReference>
<feature type="transmembrane region" description="Helical" evidence="1">
    <location>
        <begin position="12"/>
        <end position="33"/>
    </location>
</feature>
<dbReference type="AlphaFoldDB" id="A0A5S3X4Z0"/>
<keyword evidence="1" id="KW-0812">Transmembrane</keyword>
<dbReference type="OrthoDB" id="6293403at2"/>
<feature type="transmembrane region" description="Helical" evidence="1">
    <location>
        <begin position="39"/>
        <end position="60"/>
    </location>
</feature>
<feature type="transmembrane region" description="Helical" evidence="1">
    <location>
        <begin position="106"/>
        <end position="131"/>
    </location>
</feature>
<reference evidence="2 3" key="1">
    <citation type="submission" date="2018-01" db="EMBL/GenBank/DDBJ databases">
        <authorList>
            <person name="Paulsen S."/>
            <person name="Gram L.K."/>
        </authorList>
    </citation>
    <scope>NUCLEOTIDE SEQUENCE [LARGE SCALE GENOMIC DNA]</scope>
    <source>
        <strain evidence="2 3">S2599</strain>
    </source>
</reference>
<proteinExistence type="predicted"/>
<dbReference type="RefSeq" id="WP_138543534.1">
    <property type="nucleotide sequence ID" value="NZ_PNCJ01000005.1"/>
</dbReference>
<sequence>MTKVKGQYQKYLINTLLDVLWILSIVLLIFVLIPCLTALAIPDWSIAAYLLLTSAIVFTVYTKDKKLSKQGTERISERQLLLVSACSLHISTLFCMQLVQHKTAKLSFLIKLLMLFLLQVVGLISLLIGLYM</sequence>
<accession>A0A5S3X4Z0</accession>
<comment type="caution">
    <text evidence="2">The sequence shown here is derived from an EMBL/GenBank/DDBJ whole genome shotgun (WGS) entry which is preliminary data.</text>
</comment>
<evidence type="ECO:0008006" key="4">
    <source>
        <dbReference type="Google" id="ProtNLM"/>
    </source>
</evidence>